<dbReference type="InterPro" id="IPR013762">
    <property type="entry name" value="Integrase-like_cat_sf"/>
</dbReference>
<dbReference type="InterPro" id="IPR011010">
    <property type="entry name" value="DNA_brk_join_enz"/>
</dbReference>
<protein>
    <recommendedName>
        <fullName evidence="4">Tyr recombinase domain-containing protein</fullName>
    </recommendedName>
</protein>
<sequence>MGRRKRGASGPPATTQQMARRAAPLGIADEVNLSFSDEQAKSSSTLKTYERFITGKDGWLQWTAAQALPPLSLSADAPGNISRYYIFRTQSLKLGEDLGGQLVAAIAAYYDKNTDCGKDTWQAVSSANGLPAYTAGNPANSSKVKSTKTDHHKARVRTGDATESVDVIEPVHIRAFHARNLRGRRLHDCDPLAIMLHAGVQMAMTMLLRFNELTDMETCHLGQSEEGGSLHPCFSLASTKNSFQRKVYHLVPWPTSLSLDPRFDPVLAFACWMRLSGGAPGYIFPSFRLIGGRLRVYPDKKMSAPAFVELLREYYEPCGVLDPNLLATNTLKRSGCQLYKALGLSDTWIMDKGGWTDFQSFSRYLGGSNRVAQRGAYGRGRW</sequence>
<dbReference type="EMBL" id="KV918761">
    <property type="protein sequence ID" value="OSX81506.1"/>
    <property type="molecule type" value="Genomic_DNA"/>
</dbReference>
<keyword evidence="1" id="KW-0233">DNA recombination</keyword>
<evidence type="ECO:0000313" key="3">
    <source>
        <dbReference type="Proteomes" id="UP000218209"/>
    </source>
</evidence>
<dbReference type="GO" id="GO:0015074">
    <property type="term" value="P:DNA integration"/>
    <property type="evidence" value="ECO:0007669"/>
    <property type="project" value="InterPro"/>
</dbReference>
<evidence type="ECO:0000256" key="1">
    <source>
        <dbReference type="ARBA" id="ARBA00023172"/>
    </source>
</evidence>
<evidence type="ECO:0008006" key="4">
    <source>
        <dbReference type="Google" id="ProtNLM"/>
    </source>
</evidence>
<dbReference type="GO" id="GO:0003677">
    <property type="term" value="F:DNA binding"/>
    <property type="evidence" value="ECO:0007669"/>
    <property type="project" value="InterPro"/>
</dbReference>
<gene>
    <name evidence="2" type="ORF">BU14_0014s0056</name>
</gene>
<dbReference type="SUPFAM" id="SSF56349">
    <property type="entry name" value="DNA breaking-rejoining enzymes"/>
    <property type="match status" value="1"/>
</dbReference>
<dbReference type="AlphaFoldDB" id="A0A1X6PL57"/>
<reference evidence="2 3" key="1">
    <citation type="submission" date="2017-03" db="EMBL/GenBank/DDBJ databases">
        <title>WGS assembly of Porphyra umbilicalis.</title>
        <authorList>
            <person name="Brawley S.H."/>
            <person name="Blouin N.A."/>
            <person name="Ficko-Blean E."/>
            <person name="Wheeler G.L."/>
            <person name="Lohr M."/>
            <person name="Goodson H.V."/>
            <person name="Jenkins J.W."/>
            <person name="Blaby-Haas C.E."/>
            <person name="Helliwell K.E."/>
            <person name="Chan C."/>
            <person name="Marriage T."/>
            <person name="Bhattacharya D."/>
            <person name="Klein A.S."/>
            <person name="Badis Y."/>
            <person name="Brodie J."/>
            <person name="Cao Y."/>
            <person name="Collen J."/>
            <person name="Dittami S.M."/>
            <person name="Gachon C.M."/>
            <person name="Green B.R."/>
            <person name="Karpowicz S."/>
            <person name="Kim J.W."/>
            <person name="Kudahl U."/>
            <person name="Lin S."/>
            <person name="Michel G."/>
            <person name="Mittag M."/>
            <person name="Olson B.J."/>
            <person name="Pangilinan J."/>
            <person name="Peng Y."/>
            <person name="Qiu H."/>
            <person name="Shu S."/>
            <person name="Singer J.T."/>
            <person name="Smith A.G."/>
            <person name="Sprecher B.N."/>
            <person name="Wagner V."/>
            <person name="Wang W."/>
            <person name="Wang Z.-Y."/>
            <person name="Yan J."/>
            <person name="Yarish C."/>
            <person name="Zoeuner-Riek S."/>
            <person name="Zhuang Y."/>
            <person name="Zou Y."/>
            <person name="Lindquist E.A."/>
            <person name="Grimwood J."/>
            <person name="Barry K."/>
            <person name="Rokhsar D.S."/>
            <person name="Schmutz J."/>
            <person name="Stiller J.W."/>
            <person name="Grossman A.R."/>
            <person name="Prochnik S.E."/>
        </authorList>
    </citation>
    <scope>NUCLEOTIDE SEQUENCE [LARGE SCALE GENOMIC DNA]</scope>
    <source>
        <strain evidence="2">4086291</strain>
    </source>
</reference>
<evidence type="ECO:0000313" key="2">
    <source>
        <dbReference type="EMBL" id="OSX81506.1"/>
    </source>
</evidence>
<dbReference type="Gene3D" id="1.10.443.10">
    <property type="entry name" value="Intergrase catalytic core"/>
    <property type="match status" value="1"/>
</dbReference>
<name>A0A1X6PL57_PORUM</name>
<dbReference type="GO" id="GO:0006310">
    <property type="term" value="P:DNA recombination"/>
    <property type="evidence" value="ECO:0007669"/>
    <property type="project" value="UniProtKB-KW"/>
</dbReference>
<dbReference type="Proteomes" id="UP000218209">
    <property type="component" value="Unassembled WGS sequence"/>
</dbReference>
<organism evidence="2 3">
    <name type="scientific">Porphyra umbilicalis</name>
    <name type="common">Purple laver</name>
    <name type="synonym">Red alga</name>
    <dbReference type="NCBI Taxonomy" id="2786"/>
    <lineage>
        <taxon>Eukaryota</taxon>
        <taxon>Rhodophyta</taxon>
        <taxon>Bangiophyceae</taxon>
        <taxon>Bangiales</taxon>
        <taxon>Bangiaceae</taxon>
        <taxon>Porphyra</taxon>
    </lineage>
</organism>
<keyword evidence="3" id="KW-1185">Reference proteome</keyword>
<accession>A0A1X6PL57</accession>
<proteinExistence type="predicted"/>